<dbReference type="InterPro" id="IPR005528">
    <property type="entry name" value="ChpA-H"/>
</dbReference>
<evidence type="ECO:0000313" key="10">
    <source>
        <dbReference type="EMBL" id="RGD58786.1"/>
    </source>
</evidence>
<dbReference type="PROSITE" id="PS51884">
    <property type="entry name" value="CHAPLIN"/>
    <property type="match status" value="2"/>
</dbReference>
<keyword evidence="3" id="KW-0964">Secreted</keyword>
<sequence length="305" mass="28602">MRKVAKKGILTAVATGSVLASTAGYAYAGGADAQGVATGSPGVVSGNSVQVPIEVPINACGNTIDVIGLLNPSFGNRCANVSGGGHQAPKPAHGGQSGATGAGRTDGSSASGSQGATAPASTLPASTLPASTLPASAVPDAAGPATKVPGADGTGVDVPGAGASGVAANSAGVLSGNSVQAPVDVPVNACGNSVNVAGVGNPAFGNDCANVEKVEKVTPTPPAEGCVETCPTPPQTSSEEVTSVARTGVAPATSASAAVAPAAKPAPSAQLATTGAGNVELLGAAGLAMLLGGGVLYRRARAGAR</sequence>
<evidence type="ECO:0000313" key="11">
    <source>
        <dbReference type="Proteomes" id="UP000263377"/>
    </source>
</evidence>
<reference evidence="10 11" key="1">
    <citation type="submission" date="2018-08" db="EMBL/GenBank/DDBJ databases">
        <title>Diversity &amp; Physiological Properties of Lignin-Decomposing Actinobacteria from Soil.</title>
        <authorList>
            <person name="Roh S.G."/>
            <person name="Kim S.B."/>
        </authorList>
    </citation>
    <scope>NUCLEOTIDE SEQUENCE [LARGE SCALE GENOMIC DNA]</scope>
    <source>
        <strain evidence="10 11">MMS17-GH009</strain>
    </source>
</reference>
<keyword evidence="6" id="KW-0034">Amyloid</keyword>
<feature type="chain" id="PRO_5016887288" evidence="8">
    <location>
        <begin position="29"/>
        <end position="305"/>
    </location>
</feature>
<evidence type="ECO:0000256" key="6">
    <source>
        <dbReference type="ARBA" id="ARBA00023087"/>
    </source>
</evidence>
<comment type="subcellular location">
    <subcellularLocation>
        <location evidence="1">Secreted</location>
        <location evidence="1">Cell wall</location>
    </subcellularLocation>
</comment>
<evidence type="ECO:0000256" key="3">
    <source>
        <dbReference type="ARBA" id="ARBA00022525"/>
    </source>
</evidence>
<evidence type="ECO:0000256" key="4">
    <source>
        <dbReference type="ARBA" id="ARBA00022729"/>
    </source>
</evidence>
<dbReference type="AlphaFoldDB" id="A0A372ZSA2"/>
<feature type="signal peptide" evidence="8">
    <location>
        <begin position="1"/>
        <end position="28"/>
    </location>
</feature>
<dbReference type="Pfam" id="PF03777">
    <property type="entry name" value="ChpA-C"/>
    <property type="match status" value="2"/>
</dbReference>
<keyword evidence="2" id="KW-0134">Cell wall</keyword>
<evidence type="ECO:0000256" key="2">
    <source>
        <dbReference type="ARBA" id="ARBA00022512"/>
    </source>
</evidence>
<evidence type="ECO:0000259" key="9">
    <source>
        <dbReference type="PROSITE" id="PS51884"/>
    </source>
</evidence>
<feature type="region of interest" description="Disordered" evidence="7">
    <location>
        <begin position="82"/>
        <end position="156"/>
    </location>
</feature>
<evidence type="ECO:0000256" key="7">
    <source>
        <dbReference type="SAM" id="MobiDB-lite"/>
    </source>
</evidence>
<dbReference type="GO" id="GO:0007155">
    <property type="term" value="P:cell adhesion"/>
    <property type="evidence" value="ECO:0007669"/>
    <property type="project" value="UniProtKB-KW"/>
</dbReference>
<organism evidence="10 11">
    <name type="scientific">Kitasatospora xanthocidica</name>
    <dbReference type="NCBI Taxonomy" id="83382"/>
    <lineage>
        <taxon>Bacteria</taxon>
        <taxon>Bacillati</taxon>
        <taxon>Actinomycetota</taxon>
        <taxon>Actinomycetes</taxon>
        <taxon>Kitasatosporales</taxon>
        <taxon>Streptomycetaceae</taxon>
        <taxon>Kitasatospora</taxon>
    </lineage>
</organism>
<proteinExistence type="predicted"/>
<feature type="compositionally biased region" description="Low complexity" evidence="7">
    <location>
        <begin position="105"/>
        <end position="137"/>
    </location>
</feature>
<evidence type="ECO:0000256" key="1">
    <source>
        <dbReference type="ARBA" id="ARBA00004191"/>
    </source>
</evidence>
<keyword evidence="4 8" id="KW-0732">Signal</keyword>
<comment type="caution">
    <text evidence="10">The sequence shown here is derived from an EMBL/GenBank/DDBJ whole genome shotgun (WGS) entry which is preliminary data.</text>
</comment>
<dbReference type="EMBL" id="QVIG01000001">
    <property type="protein sequence ID" value="RGD58786.1"/>
    <property type="molecule type" value="Genomic_DNA"/>
</dbReference>
<evidence type="ECO:0000256" key="5">
    <source>
        <dbReference type="ARBA" id="ARBA00022889"/>
    </source>
</evidence>
<dbReference type="Proteomes" id="UP000263377">
    <property type="component" value="Unassembled WGS sequence"/>
</dbReference>
<accession>A0A372ZSA2</accession>
<evidence type="ECO:0000256" key="8">
    <source>
        <dbReference type="SAM" id="SignalP"/>
    </source>
</evidence>
<keyword evidence="5" id="KW-0130">Cell adhesion</keyword>
<protein>
    <submittedName>
        <fullName evidence="10">DUF320 domain-containing protein</fullName>
    </submittedName>
</protein>
<gene>
    <name evidence="10" type="ORF">DR950_14245</name>
</gene>
<feature type="domain" description="Chaplin" evidence="9">
    <location>
        <begin position="170"/>
        <end position="210"/>
    </location>
</feature>
<name>A0A372ZSA2_9ACTN</name>
<keyword evidence="11" id="KW-1185">Reference proteome</keyword>
<dbReference type="NCBIfam" id="TIGR01167">
    <property type="entry name" value="LPXTG_anchor"/>
    <property type="match status" value="1"/>
</dbReference>
<feature type="domain" description="Chaplin" evidence="9">
    <location>
        <begin position="40"/>
        <end position="80"/>
    </location>
</feature>